<protein>
    <submittedName>
        <fullName evidence="9">Putative monooxygenase</fullName>
    </submittedName>
</protein>
<dbReference type="GeneID" id="63775542"/>
<keyword evidence="6" id="KW-0560">Oxidoreductase</keyword>
<keyword evidence="4" id="KW-0285">Flavoprotein</keyword>
<comment type="caution">
    <text evidence="9">The sequence shown here is derived from an EMBL/GenBank/DDBJ whole genome shotgun (WGS) entry which is preliminary data.</text>
</comment>
<evidence type="ECO:0000256" key="2">
    <source>
        <dbReference type="ARBA" id="ARBA00005179"/>
    </source>
</evidence>
<evidence type="ECO:0000313" key="9">
    <source>
        <dbReference type="EMBL" id="ORY69636.1"/>
    </source>
</evidence>
<name>A0A1Y2EEE7_9PEZI</name>
<comment type="cofactor">
    <cofactor evidence="1">
        <name>FAD</name>
        <dbReference type="ChEBI" id="CHEBI:57692"/>
    </cofactor>
</comment>
<dbReference type="InterPro" id="IPR002938">
    <property type="entry name" value="FAD-bd"/>
</dbReference>
<keyword evidence="10" id="KW-1185">Reference proteome</keyword>
<dbReference type="Pfam" id="PF01494">
    <property type="entry name" value="FAD_binding_3"/>
    <property type="match status" value="1"/>
</dbReference>
<dbReference type="Proteomes" id="UP000193689">
    <property type="component" value="Unassembled WGS sequence"/>
</dbReference>
<dbReference type="OrthoDB" id="16820at2759"/>
<dbReference type="STRING" id="1141098.A0A1Y2EEE7"/>
<dbReference type="EMBL" id="MCFJ01000002">
    <property type="protein sequence ID" value="ORY69636.1"/>
    <property type="molecule type" value="Genomic_DNA"/>
</dbReference>
<dbReference type="PRINTS" id="PR00420">
    <property type="entry name" value="RNGMNOXGNASE"/>
</dbReference>
<evidence type="ECO:0000256" key="7">
    <source>
        <dbReference type="ARBA" id="ARBA00023033"/>
    </source>
</evidence>
<evidence type="ECO:0000313" key="10">
    <source>
        <dbReference type="Proteomes" id="UP000193689"/>
    </source>
</evidence>
<keyword evidence="7 9" id="KW-0503">Monooxygenase</keyword>
<reference evidence="9 10" key="1">
    <citation type="submission" date="2016-07" db="EMBL/GenBank/DDBJ databases">
        <title>Pervasive Adenine N6-methylation of Active Genes in Fungi.</title>
        <authorList>
            <consortium name="DOE Joint Genome Institute"/>
            <person name="Mondo S.J."/>
            <person name="Dannebaum R.O."/>
            <person name="Kuo R.C."/>
            <person name="Labutti K."/>
            <person name="Haridas S."/>
            <person name="Kuo A."/>
            <person name="Salamov A."/>
            <person name="Ahrendt S.R."/>
            <person name="Lipzen A."/>
            <person name="Sullivan W."/>
            <person name="Andreopoulos W.B."/>
            <person name="Clum A."/>
            <person name="Lindquist E."/>
            <person name="Daum C."/>
            <person name="Ramamoorthy G.K."/>
            <person name="Gryganskyi A."/>
            <person name="Culley D."/>
            <person name="Magnuson J.K."/>
            <person name="James T.Y."/>
            <person name="O'Malley M.A."/>
            <person name="Stajich J.E."/>
            <person name="Spatafora J.W."/>
            <person name="Visel A."/>
            <person name="Grigoriev I.V."/>
        </authorList>
    </citation>
    <scope>NUCLEOTIDE SEQUENCE [LARGE SCALE GENOMIC DNA]</scope>
    <source>
        <strain evidence="9 10">CBS 129021</strain>
    </source>
</reference>
<feature type="domain" description="FAD-binding" evidence="8">
    <location>
        <begin position="40"/>
        <end position="400"/>
    </location>
</feature>
<evidence type="ECO:0000256" key="3">
    <source>
        <dbReference type="ARBA" id="ARBA00007992"/>
    </source>
</evidence>
<dbReference type="GO" id="GO:0004497">
    <property type="term" value="F:monooxygenase activity"/>
    <property type="evidence" value="ECO:0007669"/>
    <property type="project" value="UniProtKB-KW"/>
</dbReference>
<accession>A0A1Y2EEE7</accession>
<dbReference type="InterPro" id="IPR050493">
    <property type="entry name" value="FAD-dep_Monooxygenase_BioMet"/>
</dbReference>
<proteinExistence type="inferred from homology"/>
<gene>
    <name evidence="9" type="ORF">BCR38DRAFT_419675</name>
</gene>
<keyword evidence="5" id="KW-0274">FAD</keyword>
<comment type="pathway">
    <text evidence="2">Secondary metabolite biosynthesis.</text>
</comment>
<comment type="similarity">
    <text evidence="3">Belongs to the paxM FAD-dependent monooxygenase family.</text>
</comment>
<dbReference type="SUPFAM" id="SSF51905">
    <property type="entry name" value="FAD/NAD(P)-binding domain"/>
    <property type="match status" value="1"/>
</dbReference>
<dbReference type="InterPro" id="IPR036188">
    <property type="entry name" value="FAD/NAD-bd_sf"/>
</dbReference>
<dbReference type="AlphaFoldDB" id="A0A1Y2EEE7"/>
<dbReference type="RefSeq" id="XP_040719586.1">
    <property type="nucleotide sequence ID" value="XM_040859330.1"/>
</dbReference>
<sequence length="520" mass="57798">MGSISQHQFFAAGDKHEFDPENWTFSSPDDLPQRHPETHVNVLIVGAGFSGLLLALECWRKGLNVVGILERNQGPNYSGDLIIIQPSATSIIRHWPAMRRELEQDFVDAPTYYLRHNGELIYGPSDPSYNDPEHLAEREGLPPVGPVQIRKKFYRMLLRQVAKLGLKVDYGQRVDRYFEDEPAGLGGVVVADGSVRVAHLVVAADAFKSRSELLVAGEHMPTKSSGMSVFRTAFPGELAFRDETVRKRWCRGPGDSAVTTNEFWLAPGMHIGLFVSPELVAFGLTPRDEFLVEGTEKPRESWDPDVDPVDVVKVLRKVPGWDPAIEALVRTAPRGAVIHWPLLWRNLRREWTSKGGRVVQLGDAAHSTVPASVSGGTLAIEDAITLASCLQLSTGGGAGAAGAPLGAKIYNLLRYQRVSCTQKMAFVNSQLLNATSDWDAIKKDPKKVRLRFPKWVFRHDPEAYVYEKYGQAFAHLVAGAEFDNTNYPPGHKFVPWTIEEVHQDIADGKRVEHLLDGDWS</sequence>
<evidence type="ECO:0000259" key="8">
    <source>
        <dbReference type="Pfam" id="PF01494"/>
    </source>
</evidence>
<dbReference type="InParanoid" id="A0A1Y2EEE7"/>
<dbReference type="GO" id="GO:0071949">
    <property type="term" value="F:FAD binding"/>
    <property type="evidence" value="ECO:0007669"/>
    <property type="project" value="InterPro"/>
</dbReference>
<dbReference type="Gene3D" id="3.50.50.60">
    <property type="entry name" value="FAD/NAD(P)-binding domain"/>
    <property type="match status" value="1"/>
</dbReference>
<evidence type="ECO:0000256" key="1">
    <source>
        <dbReference type="ARBA" id="ARBA00001974"/>
    </source>
</evidence>
<dbReference type="PANTHER" id="PTHR13789">
    <property type="entry name" value="MONOOXYGENASE"/>
    <property type="match status" value="1"/>
</dbReference>
<organism evidence="9 10">
    <name type="scientific">Pseudomassariella vexata</name>
    <dbReference type="NCBI Taxonomy" id="1141098"/>
    <lineage>
        <taxon>Eukaryota</taxon>
        <taxon>Fungi</taxon>
        <taxon>Dikarya</taxon>
        <taxon>Ascomycota</taxon>
        <taxon>Pezizomycotina</taxon>
        <taxon>Sordariomycetes</taxon>
        <taxon>Xylariomycetidae</taxon>
        <taxon>Amphisphaeriales</taxon>
        <taxon>Pseudomassariaceae</taxon>
        <taxon>Pseudomassariella</taxon>
    </lineage>
</organism>
<dbReference type="PANTHER" id="PTHR13789:SF315">
    <property type="entry name" value="FAD-DEPENDENT MONOOXYGENASE MDPD"/>
    <property type="match status" value="1"/>
</dbReference>
<evidence type="ECO:0000256" key="4">
    <source>
        <dbReference type="ARBA" id="ARBA00022630"/>
    </source>
</evidence>
<evidence type="ECO:0000256" key="5">
    <source>
        <dbReference type="ARBA" id="ARBA00022827"/>
    </source>
</evidence>
<evidence type="ECO:0000256" key="6">
    <source>
        <dbReference type="ARBA" id="ARBA00023002"/>
    </source>
</evidence>